<keyword evidence="11" id="KW-1185">Reference proteome</keyword>
<dbReference type="EC" id="3.1.3.64" evidence="1"/>
<feature type="transmembrane region" description="Helical" evidence="7">
    <location>
        <begin position="517"/>
        <end position="539"/>
    </location>
</feature>
<proteinExistence type="predicted"/>
<feature type="transmembrane region" description="Helical" evidence="7">
    <location>
        <begin position="545"/>
        <end position="565"/>
    </location>
</feature>
<sequence length="579" mass="66493">MFYSDVYDDFNLFITPDKFYICPKLSSKYLVVDRVSESLSLQSNVNDIPVATSSREFCGLLGSVRLLAGQYLIIATKRTYVGSIAGHAVWCLVSSELIPYNRSTLHLNAEQLDDNNSYLSMIKNVLDTPYLYFSYTYDLTHTMQRLHLMEPDFLNRSLFERADHRFVWNSNLIKQIFRPEIHNFCLPLLHGFMAINDFSINGYNFTWTVISRRSINRPGTRLFRRGLDNVGNVANFVETEQIVECQGDRASFVQIRGSIPLYWSQYPDLRYKPPPHLVDVAADEQQSACARHLDSLSVYYGRQVLLDLVDQRGSEGKLQKAYADTVQALGFPFVRYEPFDFHSECRHMRWDRLSILLDRISLEQDDMGFFLLLRDGSIPLLQDGVFRTNCVDCLDRTNVVQSMIARRCLGNILHKLSIIKSEESIEEFPSLERVFKEVWADNADLISLQYSGTGALKTDFTRTGKRTHVGLMRDGLNSLTRYYKNNFSDGFRQDAIDLFHGIAEIKSPLRIERGWKYITFPSVLLVAIAMFVACAILPSEYSTDSLLFILFWGVMVTATLTTILNHGPEFVDQPRLTVL</sequence>
<dbReference type="EMBL" id="VVIM01000001">
    <property type="protein sequence ID" value="KAB0803359.1"/>
    <property type="molecule type" value="Genomic_DNA"/>
</dbReference>
<dbReference type="InterPro" id="IPR002013">
    <property type="entry name" value="SAC_dom"/>
</dbReference>
<dbReference type="Pfam" id="PF02383">
    <property type="entry name" value="Syja_N"/>
    <property type="match status" value="1"/>
</dbReference>
<feature type="domain" description="SAC" evidence="8">
    <location>
        <begin position="122"/>
        <end position="452"/>
    </location>
</feature>
<evidence type="ECO:0000313" key="11">
    <source>
        <dbReference type="Proteomes" id="UP000327044"/>
    </source>
</evidence>
<protein>
    <recommendedName>
        <fullName evidence="4">Phosphatidylinositol-3-phosphatase SAC1</fullName>
        <ecNumber evidence="1">3.1.3.64</ecNumber>
    </recommendedName>
    <alternativeName>
        <fullName evidence="6">Phosphatidylinositol-4-phosphate phosphatase</fullName>
    </alternativeName>
    <alternativeName>
        <fullName evidence="5">Suppressor of actin mutations 1-like protein</fullName>
    </alternativeName>
</protein>
<dbReference type="FunCoup" id="A0A1Y1L0D0">
    <property type="interactions" value="2697"/>
</dbReference>
<evidence type="ECO:0000256" key="6">
    <source>
        <dbReference type="ARBA" id="ARBA00041911"/>
    </source>
</evidence>
<evidence type="ECO:0000256" key="7">
    <source>
        <dbReference type="SAM" id="Phobius"/>
    </source>
</evidence>
<evidence type="ECO:0000256" key="5">
    <source>
        <dbReference type="ARBA" id="ARBA00041396"/>
    </source>
</evidence>
<accession>A0A1Y1L0D0</accession>
<evidence type="ECO:0000313" key="9">
    <source>
        <dbReference type="EMBL" id="JAV67113.1"/>
    </source>
</evidence>
<evidence type="ECO:0000313" key="10">
    <source>
        <dbReference type="EMBL" id="KAB0803359.1"/>
    </source>
</evidence>
<dbReference type="PROSITE" id="PS50275">
    <property type="entry name" value="SAC"/>
    <property type="match status" value="1"/>
</dbReference>
<keyword evidence="7" id="KW-0472">Membrane</keyword>
<evidence type="ECO:0000256" key="3">
    <source>
        <dbReference type="ARBA" id="ARBA00036807"/>
    </source>
</evidence>
<comment type="catalytic activity">
    <reaction evidence="2">
        <text>a 1,2-diacyl-sn-glycero-3-phospho-(1D-myo-inositol-3-phosphate) + H2O = a 1,2-diacyl-sn-glycero-3-phospho-(1D-myo-inositol) + phosphate</text>
        <dbReference type="Rhea" id="RHEA:12316"/>
        <dbReference type="ChEBI" id="CHEBI:15377"/>
        <dbReference type="ChEBI" id="CHEBI:43474"/>
        <dbReference type="ChEBI" id="CHEBI:57880"/>
        <dbReference type="ChEBI" id="CHEBI:58088"/>
        <dbReference type="EC" id="3.1.3.64"/>
    </reaction>
    <physiologicalReaction direction="left-to-right" evidence="2">
        <dbReference type="Rhea" id="RHEA:12317"/>
    </physiologicalReaction>
</comment>
<reference evidence="9" key="1">
    <citation type="journal article" date="2016" name="Sci. Rep.">
        <title>Molecular characterization of firefly nuptial gifts: a multi-omics approach sheds light on postcopulatory sexual selection.</title>
        <authorList>
            <person name="Al-Wathiqui N."/>
            <person name="Fallon T.R."/>
            <person name="South A."/>
            <person name="Weng J.K."/>
            <person name="Lewis S.M."/>
        </authorList>
    </citation>
    <scope>NUCLEOTIDE SEQUENCE</scope>
</reference>
<evidence type="ECO:0000256" key="1">
    <source>
        <dbReference type="ARBA" id="ARBA00013038"/>
    </source>
</evidence>
<dbReference type="GO" id="GO:0043812">
    <property type="term" value="F:phosphatidylinositol-4-phosphate phosphatase activity"/>
    <property type="evidence" value="ECO:0007669"/>
    <property type="project" value="TreeGrafter"/>
</dbReference>
<organism evidence="9">
    <name type="scientific">Photinus pyralis</name>
    <name type="common">Common eastern firefly</name>
    <name type="synonym">Lampyris pyralis</name>
    <dbReference type="NCBI Taxonomy" id="7054"/>
    <lineage>
        <taxon>Eukaryota</taxon>
        <taxon>Metazoa</taxon>
        <taxon>Ecdysozoa</taxon>
        <taxon>Arthropoda</taxon>
        <taxon>Hexapoda</taxon>
        <taxon>Insecta</taxon>
        <taxon>Pterygota</taxon>
        <taxon>Neoptera</taxon>
        <taxon>Endopterygota</taxon>
        <taxon>Coleoptera</taxon>
        <taxon>Polyphaga</taxon>
        <taxon>Elateriformia</taxon>
        <taxon>Elateroidea</taxon>
        <taxon>Lampyridae</taxon>
        <taxon>Lampyrinae</taxon>
        <taxon>Photinus</taxon>
    </lineage>
</organism>
<evidence type="ECO:0000256" key="2">
    <source>
        <dbReference type="ARBA" id="ARBA00036631"/>
    </source>
</evidence>
<dbReference type="InParanoid" id="A0A1Y1L0D0"/>
<evidence type="ECO:0000259" key="8">
    <source>
        <dbReference type="PROSITE" id="PS50275"/>
    </source>
</evidence>
<dbReference type="GO" id="GO:0005783">
    <property type="term" value="C:endoplasmic reticulum"/>
    <property type="evidence" value="ECO:0007669"/>
    <property type="project" value="TreeGrafter"/>
</dbReference>
<dbReference type="PANTHER" id="PTHR45662:SF2">
    <property type="entry name" value="PHOSPHATIDYLINOSITOL-3-PHOSPHATASE SAC1"/>
    <property type="match status" value="1"/>
</dbReference>
<keyword evidence="7" id="KW-1133">Transmembrane helix</keyword>
<dbReference type="GO" id="GO:0046856">
    <property type="term" value="P:phosphatidylinositol dephosphorylation"/>
    <property type="evidence" value="ECO:0007669"/>
    <property type="project" value="TreeGrafter"/>
</dbReference>
<dbReference type="PANTHER" id="PTHR45662">
    <property type="entry name" value="PHOSPHATIDYLINOSITIDE PHOSPHATASE SAC1"/>
    <property type="match status" value="1"/>
</dbReference>
<gene>
    <name evidence="10" type="ORF">PPYR_00329</name>
</gene>
<reference evidence="10" key="3">
    <citation type="submission" date="2019-08" db="EMBL/GenBank/DDBJ databases">
        <authorList>
            <consortium name="Photinus pyralis genome working group"/>
            <person name="Fallon T.R."/>
            <person name="Sander Lower S.E."/>
            <person name="Weng J.-K."/>
        </authorList>
    </citation>
    <scope>NUCLEOTIDE SEQUENCE</scope>
    <source>
        <strain evidence="10">1611_PpyrPB1</strain>
        <tissue evidence="10">Whole body</tissue>
    </source>
</reference>
<dbReference type="EMBL" id="GEZM01068176">
    <property type="protein sequence ID" value="JAV67113.1"/>
    <property type="molecule type" value="Transcribed_RNA"/>
</dbReference>
<evidence type="ECO:0000256" key="4">
    <source>
        <dbReference type="ARBA" id="ARBA00040795"/>
    </source>
</evidence>
<keyword evidence="7" id="KW-0812">Transmembrane</keyword>
<dbReference type="Proteomes" id="UP000327044">
    <property type="component" value="Unassembled WGS sequence"/>
</dbReference>
<dbReference type="AlphaFoldDB" id="A0A1Y1L0D0"/>
<name>A0A1Y1L0D0_PHOPY</name>
<reference evidence="10 11" key="2">
    <citation type="journal article" date="2018" name="Elife">
        <title>Firefly genomes illuminate parallel origins of bioluminescence in beetles.</title>
        <authorList>
            <person name="Fallon T.R."/>
            <person name="Lower S.E."/>
            <person name="Chang C.H."/>
            <person name="Bessho-Uehara M."/>
            <person name="Martin G.J."/>
            <person name="Bewick A.J."/>
            <person name="Behringer M."/>
            <person name="Debat H.J."/>
            <person name="Wong I."/>
            <person name="Day J.C."/>
            <person name="Suvorov A."/>
            <person name="Silva C.J."/>
            <person name="Stanger-Hall K.F."/>
            <person name="Hall D.W."/>
            <person name="Schmitz R.J."/>
            <person name="Nelson D.R."/>
            <person name="Lewis S.M."/>
            <person name="Shigenobu S."/>
            <person name="Bybee S.M."/>
            <person name="Larracuente A.M."/>
            <person name="Oba Y."/>
            <person name="Weng J.K."/>
        </authorList>
    </citation>
    <scope>NUCLEOTIDE SEQUENCE [LARGE SCALE GENOMIC DNA]</scope>
    <source>
        <strain evidence="10">1611_PpyrPB1</strain>
        <tissue evidence="10">Whole body</tissue>
    </source>
</reference>
<dbReference type="GO" id="GO:0004438">
    <property type="term" value="F:phosphatidylinositol-3-phosphate phosphatase activity"/>
    <property type="evidence" value="ECO:0007669"/>
    <property type="project" value="UniProtKB-EC"/>
</dbReference>
<comment type="catalytic activity">
    <reaction evidence="3">
        <text>a 1,2-diacyl-sn-glycero-3-phospho-(1D-myo-inositol 4-phosphate) + H2O = a 1,2-diacyl-sn-glycero-3-phospho-(1D-myo-inositol) + phosphate</text>
        <dbReference type="Rhea" id="RHEA:55652"/>
        <dbReference type="ChEBI" id="CHEBI:15377"/>
        <dbReference type="ChEBI" id="CHEBI:43474"/>
        <dbReference type="ChEBI" id="CHEBI:57880"/>
        <dbReference type="ChEBI" id="CHEBI:58178"/>
    </reaction>
    <physiologicalReaction direction="left-to-right" evidence="3">
        <dbReference type="Rhea" id="RHEA:55653"/>
    </physiologicalReaction>
</comment>